<dbReference type="GO" id="GO:0004622">
    <property type="term" value="F:phosphatidylcholine lysophospholipase activity"/>
    <property type="evidence" value="ECO:0007669"/>
    <property type="project" value="TreeGrafter"/>
</dbReference>
<dbReference type="AlphaFoldDB" id="G3JNT0"/>
<dbReference type="KEGG" id="cmt:CCM_08173"/>
<feature type="domain" description="SGNH hydrolase-type esterase" evidence="1">
    <location>
        <begin position="11"/>
        <end position="185"/>
    </location>
</feature>
<evidence type="ECO:0000313" key="2">
    <source>
        <dbReference type="EMBL" id="EGX89920.1"/>
    </source>
</evidence>
<dbReference type="OrthoDB" id="408760at2759"/>
<dbReference type="InParanoid" id="G3JNT0"/>
<dbReference type="InterPro" id="IPR036514">
    <property type="entry name" value="SGNH_hydro_sf"/>
</dbReference>
<dbReference type="CDD" id="cd00229">
    <property type="entry name" value="SGNH_hydrolase"/>
    <property type="match status" value="1"/>
</dbReference>
<dbReference type="RefSeq" id="XP_006673375.1">
    <property type="nucleotide sequence ID" value="XM_006673312.1"/>
</dbReference>
<gene>
    <name evidence="2" type="ORF">CCM_08173</name>
</gene>
<keyword evidence="3" id="KW-1185">Reference proteome</keyword>
<protein>
    <submittedName>
        <fullName evidence="2">GDSL-like lipase/acylhydrolase, putative</fullName>
    </submittedName>
</protein>
<dbReference type="PANTHER" id="PTHR30383">
    <property type="entry name" value="THIOESTERASE 1/PROTEASE 1/LYSOPHOSPHOLIPASE L1"/>
    <property type="match status" value="1"/>
</dbReference>
<dbReference type="InterPro" id="IPR051532">
    <property type="entry name" value="Ester_Hydrolysis_Enzymes"/>
</dbReference>
<reference evidence="2 3" key="1">
    <citation type="journal article" date="2011" name="Genome Biol.">
        <title>Genome sequence of the insect pathogenic fungus Cordyceps militaris, a valued traditional Chinese medicine.</title>
        <authorList>
            <person name="Zheng P."/>
            <person name="Xia Y."/>
            <person name="Xiao G."/>
            <person name="Xiong C."/>
            <person name="Hu X."/>
            <person name="Zhang S."/>
            <person name="Zheng H."/>
            <person name="Huang Y."/>
            <person name="Zhou Y."/>
            <person name="Wang S."/>
            <person name="Zhao G.P."/>
            <person name="Liu X."/>
            <person name="St Leger R.J."/>
            <person name="Wang C."/>
        </authorList>
    </citation>
    <scope>NUCLEOTIDE SEQUENCE [LARGE SCALE GENOMIC DNA]</scope>
    <source>
        <strain evidence="2 3">CM01</strain>
    </source>
</reference>
<dbReference type="OMA" id="MGNHIAD"/>
<organism evidence="2 3">
    <name type="scientific">Cordyceps militaris (strain CM01)</name>
    <name type="common">Caterpillar fungus</name>
    <dbReference type="NCBI Taxonomy" id="983644"/>
    <lineage>
        <taxon>Eukaryota</taxon>
        <taxon>Fungi</taxon>
        <taxon>Dikarya</taxon>
        <taxon>Ascomycota</taxon>
        <taxon>Pezizomycotina</taxon>
        <taxon>Sordariomycetes</taxon>
        <taxon>Hypocreomycetidae</taxon>
        <taxon>Hypocreales</taxon>
        <taxon>Cordycipitaceae</taxon>
        <taxon>Cordyceps</taxon>
    </lineage>
</organism>
<dbReference type="GeneID" id="18170182"/>
<dbReference type="SUPFAM" id="SSF52266">
    <property type="entry name" value="SGNH hydrolase"/>
    <property type="match status" value="1"/>
</dbReference>
<dbReference type="eggNOG" id="ENOG502S78G">
    <property type="taxonomic scope" value="Eukaryota"/>
</dbReference>
<dbReference type="PANTHER" id="PTHR30383:SF19">
    <property type="entry name" value="FIBRONECTIN TYPE-III DOMAIN-CONTAINING PROTEIN"/>
    <property type="match status" value="1"/>
</dbReference>
<dbReference type="Gene3D" id="3.40.50.1110">
    <property type="entry name" value="SGNH hydrolase"/>
    <property type="match status" value="1"/>
</dbReference>
<evidence type="ECO:0000313" key="3">
    <source>
        <dbReference type="Proteomes" id="UP000001610"/>
    </source>
</evidence>
<dbReference type="InterPro" id="IPR013830">
    <property type="entry name" value="SGNH_hydro"/>
</dbReference>
<evidence type="ECO:0000259" key="1">
    <source>
        <dbReference type="Pfam" id="PF13472"/>
    </source>
</evidence>
<sequence>MPPRKTLRILCFGDSLTQGWFSFGMGEHPYSERLTERLREVLPPDVGLEVRTSGEAGDVAAFPRFRERFNQQIRLWPFDWVITLGGTNDIAMGCHVDDTFKSLQSIWRLALSRRCRVLAMTVPETGARFARIDAKRADLNQRILDFEAENYHAFDLHSKIPYNALTDKQRDELWDDLVHLTEEGYNWMGDHVADALLPFVIEDHTKFEEEEDEPARDIRRGYVVVRRNDLD</sequence>
<dbReference type="HOGENOM" id="CLU_065222_1_0_1"/>
<dbReference type="Pfam" id="PF13472">
    <property type="entry name" value="Lipase_GDSL_2"/>
    <property type="match status" value="1"/>
</dbReference>
<accession>G3JNT0</accession>
<dbReference type="VEuPathDB" id="FungiDB:CCM_08173"/>
<keyword evidence="2" id="KW-0378">Hydrolase</keyword>
<dbReference type="EMBL" id="JH126404">
    <property type="protein sequence ID" value="EGX89920.1"/>
    <property type="molecule type" value="Genomic_DNA"/>
</dbReference>
<dbReference type="Proteomes" id="UP000001610">
    <property type="component" value="Unassembled WGS sequence"/>
</dbReference>
<name>G3JNT0_CORMM</name>
<proteinExistence type="predicted"/>